<evidence type="ECO:0008006" key="3">
    <source>
        <dbReference type="Google" id="ProtNLM"/>
    </source>
</evidence>
<accession>A0A6F8T124</accession>
<sequence length="174" mass="19493">MNYINEQLAELTSRLPELEWKISGLSSLISRQSVPRGLFRSSNELTATVCVDEIKTDINALAHQKNERSAHYLANRIKQKVNVLVALCQIESRKNKVGDKPHFGVKMLSTRQQWIETLEREVSVLENQQQAIAKALSQMKQGSNAAAILSVQGELGEVQRRLTLAKEALNQAIC</sequence>
<dbReference type="RefSeq" id="WP_173236072.1">
    <property type="nucleotide sequence ID" value="NZ_AP022839.1"/>
</dbReference>
<evidence type="ECO:0000313" key="1">
    <source>
        <dbReference type="EMBL" id="BCA94088.1"/>
    </source>
</evidence>
<name>A0A6F8T124_9GAMM</name>
<dbReference type="Proteomes" id="UP000502894">
    <property type="component" value="Chromosome"/>
</dbReference>
<dbReference type="EMBL" id="AP022839">
    <property type="protein sequence ID" value="BCA94088.1"/>
    <property type="molecule type" value="Genomic_DNA"/>
</dbReference>
<organism evidence="1 2">
    <name type="scientific">Legionella antarctica</name>
    <dbReference type="NCBI Taxonomy" id="2708020"/>
    <lineage>
        <taxon>Bacteria</taxon>
        <taxon>Pseudomonadati</taxon>
        <taxon>Pseudomonadota</taxon>
        <taxon>Gammaproteobacteria</taxon>
        <taxon>Legionellales</taxon>
        <taxon>Legionellaceae</taxon>
        <taxon>Legionella</taxon>
    </lineage>
</organism>
<dbReference type="AlphaFoldDB" id="A0A6F8T124"/>
<gene>
    <name evidence="1" type="ORF">TUM19329_04490</name>
</gene>
<keyword evidence="2" id="KW-1185">Reference proteome</keyword>
<evidence type="ECO:0000313" key="2">
    <source>
        <dbReference type="Proteomes" id="UP000502894"/>
    </source>
</evidence>
<dbReference type="Pfam" id="PF07445">
    <property type="entry name" value="PriC"/>
    <property type="match status" value="1"/>
</dbReference>
<reference evidence="1" key="1">
    <citation type="journal article" date="2020" name="Microbiol. Resour. Announc.">
        <title>Complete Genome Sequence of Novel Psychrotolerant Legionella Strain TUM19329, Isolated from Antarctic Lake Sediment.</title>
        <authorList>
            <person name="Shimada S."/>
            <person name="Nakai R."/>
            <person name="Aoki K."/>
            <person name="Shimoeda N."/>
            <person name="Ohno G."/>
            <person name="Miyazaki Y."/>
            <person name="Kudoh S."/>
            <person name="Imura S."/>
            <person name="Watanabe K."/>
            <person name="Ishii Y."/>
            <person name="Tateda K."/>
        </authorList>
    </citation>
    <scope>NUCLEOTIDE SEQUENCE [LARGE SCALE GENOMIC DNA]</scope>
    <source>
        <strain evidence="1">TUM19329</strain>
    </source>
</reference>
<dbReference type="InterPro" id="IPR010890">
    <property type="entry name" value="PriC"/>
</dbReference>
<protein>
    <recommendedName>
        <fullName evidence="3">Coiled-coil protein</fullName>
    </recommendedName>
</protein>
<proteinExistence type="predicted"/>
<dbReference type="KEGG" id="lant:TUM19329_04490"/>